<proteinExistence type="predicted"/>
<dbReference type="GO" id="GO:0003964">
    <property type="term" value="F:RNA-directed DNA polymerase activity"/>
    <property type="evidence" value="ECO:0007669"/>
    <property type="project" value="UniProtKB-KW"/>
</dbReference>
<feature type="domain" description="Integrase zinc-binding" evidence="9">
    <location>
        <begin position="642"/>
        <end position="695"/>
    </location>
</feature>
<evidence type="ECO:0000259" key="9">
    <source>
        <dbReference type="Pfam" id="PF17921"/>
    </source>
</evidence>
<feature type="compositionally biased region" description="Basic and acidic residues" evidence="7">
    <location>
        <begin position="1"/>
        <end position="15"/>
    </location>
</feature>
<keyword evidence="5" id="KW-0378">Hydrolase</keyword>
<evidence type="ECO:0000256" key="3">
    <source>
        <dbReference type="ARBA" id="ARBA00022722"/>
    </source>
</evidence>
<dbReference type="FunFam" id="1.10.340.70:FF:000001">
    <property type="entry name" value="Retrovirus-related Pol polyprotein from transposon gypsy-like Protein"/>
    <property type="match status" value="1"/>
</dbReference>
<dbReference type="Gene3D" id="3.10.10.10">
    <property type="entry name" value="HIV Type 1 Reverse Transcriptase, subunit A, domain 1"/>
    <property type="match status" value="1"/>
</dbReference>
<evidence type="ECO:0000256" key="4">
    <source>
        <dbReference type="ARBA" id="ARBA00022759"/>
    </source>
</evidence>
<feature type="compositionally biased region" description="Basic residues" evidence="7">
    <location>
        <begin position="865"/>
        <end position="877"/>
    </location>
</feature>
<evidence type="ECO:0000256" key="6">
    <source>
        <dbReference type="ARBA" id="ARBA00022918"/>
    </source>
</evidence>
<dbReference type="InterPro" id="IPR021109">
    <property type="entry name" value="Peptidase_aspartic_dom_sf"/>
</dbReference>
<dbReference type="Pfam" id="PF17917">
    <property type="entry name" value="RT_RNaseH"/>
    <property type="match status" value="1"/>
</dbReference>
<dbReference type="Gene3D" id="1.10.340.70">
    <property type="match status" value="1"/>
</dbReference>
<evidence type="ECO:0000313" key="10">
    <source>
        <dbReference type="EMBL" id="PFX29305.1"/>
    </source>
</evidence>
<feature type="region of interest" description="Disordered" evidence="7">
    <location>
        <begin position="145"/>
        <end position="181"/>
    </location>
</feature>
<evidence type="ECO:0000259" key="8">
    <source>
        <dbReference type="Pfam" id="PF17917"/>
    </source>
</evidence>
<dbReference type="InterPro" id="IPR041373">
    <property type="entry name" value="RT_RNaseH"/>
</dbReference>
<feature type="compositionally biased region" description="Acidic residues" evidence="7">
    <location>
        <begin position="57"/>
        <end position="67"/>
    </location>
</feature>
<dbReference type="GO" id="GO:0016787">
    <property type="term" value="F:hydrolase activity"/>
    <property type="evidence" value="ECO:0007669"/>
    <property type="project" value="UniProtKB-KW"/>
</dbReference>
<dbReference type="InterPro" id="IPR050951">
    <property type="entry name" value="Retrovirus_Pol_polyprotein"/>
</dbReference>
<dbReference type="PANTHER" id="PTHR37984:SF9">
    <property type="entry name" value="INTEGRASE CATALYTIC DOMAIN-CONTAINING PROTEIN"/>
    <property type="match status" value="1"/>
</dbReference>
<gene>
    <name evidence="10" type="primary">TY3B-G</name>
    <name evidence="10" type="ORF">AWC38_SpisGene5991</name>
</gene>
<keyword evidence="3" id="KW-0540">Nuclease</keyword>
<protein>
    <submittedName>
        <fullName evidence="10">Transposon Ty3-G Gag-Pol polyprotein</fullName>
    </submittedName>
</protein>
<keyword evidence="2" id="KW-0548">Nucleotidyltransferase</keyword>
<feature type="compositionally biased region" description="Acidic residues" evidence="7">
    <location>
        <begin position="16"/>
        <end position="27"/>
    </location>
</feature>
<feature type="region of interest" description="Disordered" evidence="7">
    <location>
        <begin position="1"/>
        <end position="80"/>
    </location>
</feature>
<name>A0A2B4SLL5_STYPI</name>
<evidence type="ECO:0000256" key="2">
    <source>
        <dbReference type="ARBA" id="ARBA00022695"/>
    </source>
</evidence>
<reference evidence="11" key="1">
    <citation type="journal article" date="2017" name="bioRxiv">
        <title>Comparative analysis of the genomes of Stylophora pistillata and Acropora digitifera provides evidence for extensive differences between species of corals.</title>
        <authorList>
            <person name="Voolstra C.R."/>
            <person name="Li Y."/>
            <person name="Liew Y.J."/>
            <person name="Baumgarten S."/>
            <person name="Zoccola D."/>
            <person name="Flot J.-F."/>
            <person name="Tambutte S."/>
            <person name="Allemand D."/>
            <person name="Aranda M."/>
        </authorList>
    </citation>
    <scope>NUCLEOTIDE SEQUENCE [LARGE SCALE GENOMIC DNA]</scope>
</reference>
<dbReference type="PANTHER" id="PTHR37984">
    <property type="entry name" value="PROTEIN CBG26694"/>
    <property type="match status" value="1"/>
</dbReference>
<organism evidence="10 11">
    <name type="scientific">Stylophora pistillata</name>
    <name type="common">Smooth cauliflower coral</name>
    <dbReference type="NCBI Taxonomy" id="50429"/>
    <lineage>
        <taxon>Eukaryota</taxon>
        <taxon>Metazoa</taxon>
        <taxon>Cnidaria</taxon>
        <taxon>Anthozoa</taxon>
        <taxon>Hexacorallia</taxon>
        <taxon>Scleractinia</taxon>
        <taxon>Astrocoeniina</taxon>
        <taxon>Pocilloporidae</taxon>
        <taxon>Stylophora</taxon>
    </lineage>
</organism>
<feature type="domain" description="Reverse transcriptase RNase H-like" evidence="8">
    <location>
        <begin position="440"/>
        <end position="524"/>
    </location>
</feature>
<dbReference type="Gene3D" id="2.40.70.10">
    <property type="entry name" value="Acid Proteases"/>
    <property type="match status" value="1"/>
</dbReference>
<evidence type="ECO:0000313" key="11">
    <source>
        <dbReference type="Proteomes" id="UP000225706"/>
    </source>
</evidence>
<evidence type="ECO:0000256" key="7">
    <source>
        <dbReference type="SAM" id="MobiDB-lite"/>
    </source>
</evidence>
<dbReference type="OrthoDB" id="5986544at2759"/>
<evidence type="ECO:0000256" key="1">
    <source>
        <dbReference type="ARBA" id="ARBA00022679"/>
    </source>
</evidence>
<dbReference type="SUPFAM" id="SSF50630">
    <property type="entry name" value="Acid proteases"/>
    <property type="match status" value="1"/>
</dbReference>
<dbReference type="InterPro" id="IPR043502">
    <property type="entry name" value="DNA/RNA_pol_sf"/>
</dbReference>
<keyword evidence="6" id="KW-0695">RNA-directed DNA polymerase</keyword>
<keyword evidence="1" id="KW-0808">Transferase</keyword>
<feature type="compositionally biased region" description="Acidic residues" evidence="7">
    <location>
        <begin position="35"/>
        <end position="45"/>
    </location>
</feature>
<dbReference type="Pfam" id="PF17921">
    <property type="entry name" value="Integrase_H2C2"/>
    <property type="match status" value="1"/>
</dbReference>
<feature type="compositionally biased region" description="Basic and acidic residues" evidence="7">
    <location>
        <begin position="145"/>
        <end position="164"/>
    </location>
</feature>
<evidence type="ECO:0000256" key="5">
    <source>
        <dbReference type="ARBA" id="ARBA00022801"/>
    </source>
</evidence>
<keyword evidence="4" id="KW-0255">Endonuclease</keyword>
<keyword evidence="11" id="KW-1185">Reference proteome</keyword>
<dbReference type="EMBL" id="LSMT01000068">
    <property type="protein sequence ID" value="PFX29305.1"/>
    <property type="molecule type" value="Genomic_DNA"/>
</dbReference>
<accession>A0A2B4SLL5</accession>
<comment type="caution">
    <text evidence="10">The sequence shown here is derived from an EMBL/GenBank/DDBJ whole genome shotgun (WGS) entry which is preliminary data.</text>
</comment>
<dbReference type="GO" id="GO:0004519">
    <property type="term" value="F:endonuclease activity"/>
    <property type="evidence" value="ECO:0007669"/>
    <property type="project" value="UniProtKB-KW"/>
</dbReference>
<dbReference type="CDD" id="cd09274">
    <property type="entry name" value="RNase_HI_RT_Ty3"/>
    <property type="match status" value="1"/>
</dbReference>
<dbReference type="AlphaFoldDB" id="A0A2B4SLL5"/>
<dbReference type="SUPFAM" id="SSF56672">
    <property type="entry name" value="DNA/RNA polymerases"/>
    <property type="match status" value="1"/>
</dbReference>
<sequence length="883" mass="100521">MSTRTRFEKGAKGDDVDFQTDDDDDEDGGKGDVNNNDDDDNDDKDGNDNNNGCKENGEDDDDDDDGMGVESSNGDKGADDCKEAVAHIRIIVIVQLRRITHCHHAQKQIPFSGLFAHEDSYKLKLYDEGAALSLDRTIQMKEATKRELQEPKTADIESITKREIGPYGGNGAYKGNKQDSKKIPFQSRGKNFGYCNRKHLQVGGTVQLQQRDASSATKLDIFLKYAESASIHQTSTSDSGWYVKLEVQDQELTWCIDTGAQVSVMPESLYKESYGPLSQADRELVGAGDVPLRTLGFVLMTFALYKTRIQEGVSIVKGVSKLLLGIPAIRSFGLIHEIPGTYRVNPVEHTRSPDFPPRLDVKENIVKQYPILFQGLSKLEGEYTIRLKDGVTPFCLTTTRRVPLPLMKKVKLELQRMLQLDVIEPVDEPTDWCSPVVVVSKANGDVRLCVDLTRSMTVTECRYAQTEKEALAITWALEHWADFLVGMKFKVQTDHKPLIQLFSTKLIDELAVRIQRFRMRLLRFDFTIEHVPGKSLYTADSLSRSPQDDKAHASKSWNDLRDEVECYVNAVLVTLPASDQRLDEIRRELNSDDTLKLVLQYVQNGWPDEKRRVFGPVAKYWSERGIVSLHNGLLMRGRGLIIPPKLRPDVLRRLHDGHQGITKTRTNAASSVWWPGISNDICKVVSSCAFCEKYRRERIEPMKGPPFSNRPWSRVGVDFFQHKDKTYLIAVDYFSRDVESNGEVERAVQTMKMIMNKSSDEYLALLTYRDSHYKMATHQPNSAWAESYAQDELLPKTPDYDQVKKKEREYQTKMNSDYDHRHRVVEGEELSPGDRVWIPDMKVEGTVIKPHERPRSVVIQTPNGKVRRNRRMTRRAPKGSPRS</sequence>
<dbReference type="InterPro" id="IPR041588">
    <property type="entry name" value="Integrase_H2C2"/>
</dbReference>
<feature type="region of interest" description="Disordered" evidence="7">
    <location>
        <begin position="848"/>
        <end position="883"/>
    </location>
</feature>
<dbReference type="Proteomes" id="UP000225706">
    <property type="component" value="Unassembled WGS sequence"/>
</dbReference>